<dbReference type="Gene3D" id="3.40.50.720">
    <property type="entry name" value="NAD(P)-binding Rossmann-like Domain"/>
    <property type="match status" value="1"/>
</dbReference>
<dbReference type="Proteomes" id="UP001162541">
    <property type="component" value="Chromosome 7"/>
</dbReference>
<dbReference type="PANTHER" id="PTHR12126">
    <property type="entry name" value="NADH-UBIQUINONE OXIDOREDUCTASE 39 KDA SUBUNIT-RELATED"/>
    <property type="match status" value="1"/>
</dbReference>
<evidence type="ECO:0000313" key="2">
    <source>
        <dbReference type="EMBL" id="BBN17872.1"/>
    </source>
</evidence>
<dbReference type="EMBL" id="LVLJ01000203">
    <property type="protein sequence ID" value="OAE35271.1"/>
    <property type="molecule type" value="Genomic_DNA"/>
</dbReference>
<dbReference type="EMBL" id="AP019872">
    <property type="protein sequence ID" value="BBN17872.1"/>
    <property type="molecule type" value="Genomic_DNA"/>
</dbReference>
<accession>A0A176WRN6</accession>
<dbReference type="SUPFAM" id="SSF51735">
    <property type="entry name" value="NAD(P)-binding Rossmann-fold domains"/>
    <property type="match status" value="1"/>
</dbReference>
<dbReference type="GO" id="GO:0044877">
    <property type="term" value="F:protein-containing complex binding"/>
    <property type="evidence" value="ECO:0007669"/>
    <property type="project" value="TreeGrafter"/>
</dbReference>
<dbReference type="Proteomes" id="UP000077202">
    <property type="component" value="Unassembled WGS sequence"/>
</dbReference>
<evidence type="ECO:0000313" key="3">
    <source>
        <dbReference type="EMBL" id="OAE35271.1"/>
    </source>
</evidence>
<evidence type="ECO:0000313" key="5">
    <source>
        <dbReference type="Proteomes" id="UP001162541"/>
    </source>
</evidence>
<dbReference type="Pfam" id="PF01370">
    <property type="entry name" value="Epimerase"/>
    <property type="match status" value="1"/>
</dbReference>
<dbReference type="CDD" id="cd05271">
    <property type="entry name" value="NDUFA9_like_SDR_a"/>
    <property type="match status" value="1"/>
</dbReference>
<evidence type="ECO:0000259" key="1">
    <source>
        <dbReference type="Pfam" id="PF01370"/>
    </source>
</evidence>
<dbReference type="FunFam" id="3.40.50.720:FF:000326">
    <property type="entry name" value="NADH-ubiquinone oxidoreductase 39 kD subunit, putative"/>
    <property type="match status" value="1"/>
</dbReference>
<reference evidence="2" key="2">
    <citation type="journal article" date="2019" name="Curr. Biol.">
        <title>Chromatin organization in early land plants reveals an ancestral association between H3K27me3, transposons, and constitutive heterochromatin.</title>
        <authorList>
            <person name="Montgomery S.A."/>
            <person name="Tanizawa Y."/>
            <person name="Galik B."/>
            <person name="Wang N."/>
            <person name="Ito T."/>
            <person name="Mochizuki T."/>
            <person name="Akimcheva S."/>
            <person name="Bowman J."/>
            <person name="Cognat V."/>
            <person name="Drouard L."/>
            <person name="Ekker H."/>
            <person name="Houng S."/>
            <person name="Kohchi T."/>
            <person name="Lin S."/>
            <person name="Liu L.D."/>
            <person name="Nakamura Y."/>
            <person name="Valeeva L.R."/>
            <person name="Shakirov E.V."/>
            <person name="Shippen D.E."/>
            <person name="Wei W."/>
            <person name="Yagura M."/>
            <person name="Yamaoka S."/>
            <person name="Yamato K.T."/>
            <person name="Liu C."/>
            <person name="Berger F."/>
        </authorList>
    </citation>
    <scope>NUCLEOTIDE SEQUENCE [LARGE SCALE GENOMIC DNA]</scope>
    <source>
        <strain evidence="2">Tak-1</strain>
    </source>
</reference>
<dbReference type="AlphaFoldDB" id="A0A176WRN6"/>
<name>A0A176WRN6_MARPO</name>
<feature type="domain" description="NAD-dependent epimerase/dehydratase" evidence="1">
    <location>
        <begin position="64"/>
        <end position="275"/>
    </location>
</feature>
<reference evidence="5" key="3">
    <citation type="journal article" date="2020" name="Curr. Biol.">
        <title>Chromatin organization in early land plants reveals an ancestral association between H3K27me3, transposons, and constitutive heterochromatin.</title>
        <authorList>
            <person name="Montgomery S.A."/>
            <person name="Tanizawa Y."/>
            <person name="Galik B."/>
            <person name="Wang N."/>
            <person name="Ito T."/>
            <person name="Mochizuki T."/>
            <person name="Akimcheva S."/>
            <person name="Bowman J.L."/>
            <person name="Cognat V."/>
            <person name="Marechal-Drouard L."/>
            <person name="Ekker H."/>
            <person name="Hong S.F."/>
            <person name="Kohchi T."/>
            <person name="Lin S.S."/>
            <person name="Liu L.D."/>
            <person name="Nakamura Y."/>
            <person name="Valeeva L.R."/>
            <person name="Shakirov E.V."/>
            <person name="Shippen D.E."/>
            <person name="Wei W.L."/>
            <person name="Yagura M."/>
            <person name="Yamaoka S."/>
            <person name="Yamato K.T."/>
            <person name="Liu C."/>
            <person name="Berger F."/>
        </authorList>
    </citation>
    <scope>NUCLEOTIDE SEQUENCE [LARGE SCALE GENOMIC DNA]</scope>
    <source>
        <strain evidence="5">Tak-1</strain>
    </source>
</reference>
<organism evidence="3 4">
    <name type="scientific">Marchantia polymorpha subsp. ruderalis</name>
    <dbReference type="NCBI Taxonomy" id="1480154"/>
    <lineage>
        <taxon>Eukaryota</taxon>
        <taxon>Viridiplantae</taxon>
        <taxon>Streptophyta</taxon>
        <taxon>Embryophyta</taxon>
        <taxon>Marchantiophyta</taxon>
        <taxon>Marchantiopsida</taxon>
        <taxon>Marchantiidae</taxon>
        <taxon>Marchantiales</taxon>
        <taxon>Marchantiaceae</taxon>
        <taxon>Marchantia</taxon>
    </lineage>
</organism>
<gene>
    <name evidence="3" type="ORF">AXG93_392s1180</name>
    <name evidence="2" type="ORF">Mp_7g17590</name>
</gene>
<proteinExistence type="predicted"/>
<sequence>MIAKRLLPRVTPALSSVSREICPYPLLGCSGENPIGEVRHSSSLANPIKKGTGGRSSVSGYVATVFGATGFLGRYVVQQLARMGSQVFVPYRGLEDEFKHLKLMGDLGQVVPVPYDARDEESIKAAMASSNVVINLIGRDYETSNFSFEELNVAIPERLSRLAREHGDISRYIQVSCLGASPLNPSKHYRTKAEGDKWTLENFPEATVLKPAALVGTEDRLLNKWAMFAKKMPSVPIIGSGNNKLQPVHVLDVAAAVVSSVKDDGSSIGKTYELGGPDVFTVNELVALVYESIREEPRVTHIPFPVAKVMAGPNEWLKGLSFPTPKMVTFSRNNIDSLEVDYLVSPNALTFKDLGIAPRKLTGVAIEHLYQYRTGGPSMGTTVGTRTSGAGF</sequence>
<dbReference type="PANTHER" id="PTHR12126:SF11">
    <property type="entry name" value="NADH DEHYDROGENASE [UBIQUINONE] 1 ALPHA SUBCOMPLEX SUBUNIT 9, MITOCHONDRIAL"/>
    <property type="match status" value="1"/>
</dbReference>
<dbReference type="InterPro" id="IPR001509">
    <property type="entry name" value="Epimerase_deHydtase"/>
</dbReference>
<dbReference type="InterPro" id="IPR036291">
    <property type="entry name" value="NAD(P)-bd_dom_sf"/>
</dbReference>
<keyword evidence="4" id="KW-1185">Reference proteome</keyword>
<evidence type="ECO:0000313" key="4">
    <source>
        <dbReference type="Proteomes" id="UP000077202"/>
    </source>
</evidence>
<dbReference type="InterPro" id="IPR051207">
    <property type="entry name" value="ComplexI_NDUFA9_subunit"/>
</dbReference>
<dbReference type="GO" id="GO:0005739">
    <property type="term" value="C:mitochondrion"/>
    <property type="evidence" value="ECO:0007669"/>
    <property type="project" value="TreeGrafter"/>
</dbReference>
<reference evidence="3 4" key="1">
    <citation type="submission" date="2016-03" db="EMBL/GenBank/DDBJ databases">
        <title>Mechanisms controlling the formation of the plant cell surface in tip-growing cells are functionally conserved among land plants.</title>
        <authorList>
            <person name="Honkanen S."/>
            <person name="Jones V.A."/>
            <person name="Morieri G."/>
            <person name="Champion C."/>
            <person name="Hetherington A.J."/>
            <person name="Kelly S."/>
            <person name="Saint-Marcoux D."/>
            <person name="Proust H."/>
            <person name="Prescott H."/>
            <person name="Dolan L."/>
        </authorList>
    </citation>
    <scope>NUCLEOTIDE SEQUENCE [LARGE SCALE GENOMIC DNA]</scope>
    <source>
        <strain evidence="4">cv. Tak-1 and cv. Tak-2</strain>
        <tissue evidence="3">Whole gametophyte</tissue>
    </source>
</reference>
<protein>
    <recommendedName>
        <fullName evidence="1">NAD-dependent epimerase/dehydratase domain-containing protein</fullName>
    </recommendedName>
</protein>